<feature type="domain" description="PpiC" evidence="13">
    <location>
        <begin position="339"/>
        <end position="440"/>
    </location>
</feature>
<dbReference type="EMBL" id="FRAA01000006">
    <property type="protein sequence ID" value="SHK58379.1"/>
    <property type="molecule type" value="Genomic_DNA"/>
</dbReference>
<evidence type="ECO:0000313" key="14">
    <source>
        <dbReference type="EMBL" id="SHK58379.1"/>
    </source>
</evidence>
<keyword evidence="4 12" id="KW-0812">Transmembrane</keyword>
<dbReference type="SUPFAM" id="SSF54534">
    <property type="entry name" value="FKBP-like"/>
    <property type="match status" value="1"/>
</dbReference>
<keyword evidence="5 12" id="KW-1133">Transmembrane helix</keyword>
<dbReference type="PANTHER" id="PTHR47529:SF1">
    <property type="entry name" value="PERIPLASMIC CHAPERONE PPID"/>
    <property type="match status" value="1"/>
</dbReference>
<dbReference type="PANTHER" id="PTHR47529">
    <property type="entry name" value="PEPTIDYL-PROLYL CIS-TRANS ISOMERASE D"/>
    <property type="match status" value="1"/>
</dbReference>
<reference evidence="15" key="1">
    <citation type="submission" date="2016-11" db="EMBL/GenBank/DDBJ databases">
        <authorList>
            <person name="Varghese N."/>
            <person name="Submissions S."/>
        </authorList>
    </citation>
    <scope>NUCLEOTIDE SEQUENCE [LARGE SCALE GENOMIC DNA]</scope>
    <source>
        <strain evidence="15">DSM 26134</strain>
    </source>
</reference>
<dbReference type="Pfam" id="PF13623">
    <property type="entry name" value="SurA_N_2"/>
    <property type="match status" value="1"/>
</dbReference>
<evidence type="ECO:0000256" key="2">
    <source>
        <dbReference type="ARBA" id="ARBA00022475"/>
    </source>
</evidence>
<dbReference type="InterPro" id="IPR027304">
    <property type="entry name" value="Trigger_fact/SurA_dom_sf"/>
</dbReference>
<dbReference type="GO" id="GO:0003755">
    <property type="term" value="F:peptidyl-prolyl cis-trans isomerase activity"/>
    <property type="evidence" value="ECO:0007669"/>
    <property type="project" value="UniProtKB-KW"/>
</dbReference>
<dbReference type="InterPro" id="IPR000297">
    <property type="entry name" value="PPIase_PpiC"/>
</dbReference>
<evidence type="ECO:0000256" key="11">
    <source>
        <dbReference type="PROSITE-ProRule" id="PRU00278"/>
    </source>
</evidence>
<feature type="transmembrane region" description="Helical" evidence="12">
    <location>
        <begin position="12"/>
        <end position="33"/>
    </location>
</feature>
<evidence type="ECO:0000256" key="4">
    <source>
        <dbReference type="ARBA" id="ARBA00022692"/>
    </source>
</evidence>
<gene>
    <name evidence="14" type="ORF">SAMN04488028_106111</name>
</gene>
<keyword evidence="11 14" id="KW-0413">Isomerase</keyword>
<evidence type="ECO:0000256" key="1">
    <source>
        <dbReference type="ARBA" id="ARBA00004382"/>
    </source>
</evidence>
<comment type="subcellular location">
    <subcellularLocation>
        <location evidence="1">Cell inner membrane</location>
        <topology evidence="1">Single-pass type II membrane protein</topology>
        <orientation evidence="1">Periplasmic side</orientation>
    </subcellularLocation>
</comment>
<keyword evidence="15" id="KW-1185">Reference proteome</keyword>
<dbReference type="GO" id="GO:0005886">
    <property type="term" value="C:plasma membrane"/>
    <property type="evidence" value="ECO:0007669"/>
    <property type="project" value="UniProtKB-SubCell"/>
</dbReference>
<protein>
    <recommendedName>
        <fullName evidence="9">Periplasmic chaperone PpiD</fullName>
    </recommendedName>
    <alternativeName>
        <fullName evidence="10">Periplasmic folding chaperone</fullName>
    </alternativeName>
</protein>
<proteinExistence type="inferred from homology"/>
<dbReference type="Gene3D" id="3.10.50.40">
    <property type="match status" value="1"/>
</dbReference>
<keyword evidence="3" id="KW-0997">Cell inner membrane</keyword>
<evidence type="ECO:0000256" key="3">
    <source>
        <dbReference type="ARBA" id="ARBA00022519"/>
    </source>
</evidence>
<accession>A0A1M6TNB3</accession>
<sequence length="699" mass="76973">MALINTLRNKGGKIIVGLIGFSIVAFVGADLLGPNSRIFGGSNDIGEIAGQSISYQDFLDKQEEMTYNFQLNQGRSPSASEQEYIRNQTWDALISKYAFENQFQALGLKISKEEIVDMVQGDNISPQIRQAFTNPETGQFEKENVIAFLQSLNEQTPQQRASWYNFENSLAPTRQRTKYNNLILKTNYATEAEAKYEYTNANNTAEVNYIYVPFSSVEDSLVSVSESELKAYLSDHEDEYKRDASKAINYVVIDVVPSAADTLEVKTQIDKLATELANAENDSLFATVNSDSNDPYNSYAADKLPSAVQDAVVGDVVGPVIESGSYVVYKVSGKEAGEEYSARASHILFKADGDTDAAKATAKSEARKVLKQIKNGADFAEMAREHGTDGTASKGGDLGWFGEGRMVAPFQEAVFNAKKTGLLSDVIETQFGYHIIDVTALKTNEKLKVAKVALELFVSDDTRNEYYRNAESFAFDTNSSSDFKENARAAGMSVKSAGKLGANDKRLPGLAEARTIVYWAYNKASVGDVSDVFEIDNQYVVATLESEQEEGVANLSSVRNEVTKKVTDAKKAKVITDKLNSIDEPVLANRIIAYDGNNVKYYSMDDLKLSSNSLKSVGLAPKAVGVAFSLEPGEVTAPFAVENGVVQLELINKHEAPEISDYEVYRNQAASKQQSRLSYNIDQAVRELADIKDERYKFF</sequence>
<dbReference type="RefSeq" id="WP_073123800.1">
    <property type="nucleotide sequence ID" value="NZ_FRAA01000006.1"/>
</dbReference>
<evidence type="ECO:0000256" key="5">
    <source>
        <dbReference type="ARBA" id="ARBA00022989"/>
    </source>
</evidence>
<evidence type="ECO:0000259" key="13">
    <source>
        <dbReference type="PROSITE" id="PS50198"/>
    </source>
</evidence>
<dbReference type="STRING" id="156994.SAMN04488028_106111"/>
<keyword evidence="2" id="KW-1003">Cell membrane</keyword>
<evidence type="ECO:0000256" key="7">
    <source>
        <dbReference type="ARBA" id="ARBA00023186"/>
    </source>
</evidence>
<evidence type="ECO:0000256" key="8">
    <source>
        <dbReference type="ARBA" id="ARBA00038408"/>
    </source>
</evidence>
<evidence type="ECO:0000313" key="15">
    <source>
        <dbReference type="Proteomes" id="UP000184474"/>
    </source>
</evidence>
<dbReference type="SUPFAM" id="SSF109998">
    <property type="entry name" value="Triger factor/SurA peptide-binding domain-like"/>
    <property type="match status" value="1"/>
</dbReference>
<evidence type="ECO:0000256" key="10">
    <source>
        <dbReference type="ARBA" id="ARBA00042775"/>
    </source>
</evidence>
<keyword evidence="6 12" id="KW-0472">Membrane</keyword>
<keyword evidence="7" id="KW-0143">Chaperone</keyword>
<dbReference type="PROSITE" id="PS50198">
    <property type="entry name" value="PPIC_PPIASE_2"/>
    <property type="match status" value="1"/>
</dbReference>
<keyword evidence="11" id="KW-0697">Rotamase</keyword>
<comment type="similarity">
    <text evidence="8">Belongs to the PpiD chaperone family.</text>
</comment>
<evidence type="ECO:0000256" key="9">
    <source>
        <dbReference type="ARBA" id="ARBA00040743"/>
    </source>
</evidence>
<name>A0A1M6TNB3_REIAG</name>
<evidence type="ECO:0000256" key="12">
    <source>
        <dbReference type="SAM" id="Phobius"/>
    </source>
</evidence>
<dbReference type="InterPro" id="IPR046357">
    <property type="entry name" value="PPIase_dom_sf"/>
</dbReference>
<dbReference type="AlphaFoldDB" id="A0A1M6TNB3"/>
<dbReference type="Pfam" id="PF13616">
    <property type="entry name" value="Rotamase_3"/>
    <property type="match status" value="1"/>
</dbReference>
<organism evidence="14 15">
    <name type="scientific">Reichenbachiella agariperforans</name>
    <dbReference type="NCBI Taxonomy" id="156994"/>
    <lineage>
        <taxon>Bacteria</taxon>
        <taxon>Pseudomonadati</taxon>
        <taxon>Bacteroidota</taxon>
        <taxon>Cytophagia</taxon>
        <taxon>Cytophagales</taxon>
        <taxon>Reichenbachiellaceae</taxon>
        <taxon>Reichenbachiella</taxon>
    </lineage>
</organism>
<dbReference type="InterPro" id="IPR052029">
    <property type="entry name" value="PpiD_chaperone"/>
</dbReference>
<evidence type="ECO:0000256" key="6">
    <source>
        <dbReference type="ARBA" id="ARBA00023136"/>
    </source>
</evidence>
<dbReference type="Proteomes" id="UP000184474">
    <property type="component" value="Unassembled WGS sequence"/>
</dbReference>